<dbReference type="Gene3D" id="3.30.160.130">
    <property type="entry name" value="ykff protein like domains"/>
    <property type="match status" value="1"/>
</dbReference>
<dbReference type="RefSeq" id="WP_161590710.1">
    <property type="nucleotide sequence ID" value="NZ_RPBY01000003.1"/>
</dbReference>
<evidence type="ECO:0000313" key="3">
    <source>
        <dbReference type="Proteomes" id="UP000778262"/>
    </source>
</evidence>
<comment type="similarity">
    <text evidence="1">Belongs to the UPF0401 family.</text>
</comment>
<dbReference type="Pfam" id="PF06006">
    <property type="entry name" value="DUF905"/>
    <property type="match status" value="1"/>
</dbReference>
<reference evidence="2" key="1">
    <citation type="submission" date="2018-11" db="EMBL/GenBank/DDBJ databases">
        <title>Genomics analysis of Putative Virulence Factors on Adhesion and Cytotoxicity for Cronobacter spp.</title>
        <authorList>
            <person name="Cui J."/>
        </authorList>
    </citation>
    <scope>NUCLEOTIDE SEQUENCE</scope>
    <source>
        <strain evidence="2">SD69</strain>
    </source>
</reference>
<dbReference type="Proteomes" id="UP000778262">
    <property type="component" value="Unassembled WGS sequence"/>
</dbReference>
<dbReference type="InterPro" id="IPR009253">
    <property type="entry name" value="DUF905"/>
</dbReference>
<comment type="caution">
    <text evidence="2">The sequence shown here is derived from an EMBL/GenBank/DDBJ whole genome shotgun (WGS) entry which is preliminary data.</text>
</comment>
<name>A0A9Q4T1P5_9ENTR</name>
<gene>
    <name evidence="2" type="ORF">EHJ13_07965</name>
</gene>
<evidence type="ECO:0000313" key="2">
    <source>
        <dbReference type="EMBL" id="NCH87373.1"/>
    </source>
</evidence>
<dbReference type="InterPro" id="IPR038612">
    <property type="entry name" value="YkfF-like_sf"/>
</dbReference>
<sequence>MPESHMLPPGPFTRQQAEAVTRRYRNISIEDDQGSHFRLVVRDSEGRMVWRAWCFEPDAGEGHNRYIRQYGILRASSS</sequence>
<accession>A0A9Q4T1P5</accession>
<dbReference type="AlphaFoldDB" id="A0A9Q4T1P5"/>
<proteinExistence type="inferred from homology"/>
<evidence type="ECO:0000256" key="1">
    <source>
        <dbReference type="ARBA" id="ARBA00007059"/>
    </source>
</evidence>
<dbReference type="SUPFAM" id="SSF54786">
    <property type="entry name" value="YcfA/nrd intein domain"/>
    <property type="match status" value="1"/>
</dbReference>
<dbReference type="EMBL" id="RPBY01000003">
    <property type="protein sequence ID" value="NCH87373.1"/>
    <property type="molecule type" value="Genomic_DNA"/>
</dbReference>
<organism evidence="2 3">
    <name type="scientific">Cronobacter dublinensis</name>
    <dbReference type="NCBI Taxonomy" id="413497"/>
    <lineage>
        <taxon>Bacteria</taxon>
        <taxon>Pseudomonadati</taxon>
        <taxon>Pseudomonadota</taxon>
        <taxon>Gammaproteobacteria</taxon>
        <taxon>Enterobacterales</taxon>
        <taxon>Enterobacteriaceae</taxon>
        <taxon>Cronobacter</taxon>
    </lineage>
</organism>
<protein>
    <submittedName>
        <fullName evidence="2">DUF905 domain-containing protein</fullName>
    </submittedName>
</protein>